<dbReference type="InterPro" id="IPR000534">
    <property type="entry name" value="Semialdehyde_DH_NAD-bd"/>
</dbReference>
<dbReference type="EMBL" id="AZHW01001209">
    <property type="protein sequence ID" value="ETW93581.1"/>
    <property type="molecule type" value="Genomic_DNA"/>
</dbReference>
<dbReference type="NCBIfam" id="NF006416">
    <property type="entry name" value="PRK08664.1"/>
    <property type="match status" value="1"/>
</dbReference>
<dbReference type="Proteomes" id="UP000019141">
    <property type="component" value="Unassembled WGS sequence"/>
</dbReference>
<dbReference type="UniPathway" id="UPA00050">
    <property type="reaction ID" value="UER00463"/>
</dbReference>
<dbReference type="GO" id="GO:0051287">
    <property type="term" value="F:NAD binding"/>
    <property type="evidence" value="ECO:0007669"/>
    <property type="project" value="InterPro"/>
</dbReference>
<reference evidence="15 16" key="1">
    <citation type="journal article" date="2014" name="Nature">
        <title>An environmental bacterial taxon with a large and distinct metabolic repertoire.</title>
        <authorList>
            <person name="Wilson M.C."/>
            <person name="Mori T."/>
            <person name="Ruckert C."/>
            <person name="Uria A.R."/>
            <person name="Helf M.J."/>
            <person name="Takada K."/>
            <person name="Gernert C."/>
            <person name="Steffens U.A."/>
            <person name="Heycke N."/>
            <person name="Schmitt S."/>
            <person name="Rinke C."/>
            <person name="Helfrich E.J."/>
            <person name="Brachmann A.O."/>
            <person name="Gurgui C."/>
            <person name="Wakimoto T."/>
            <person name="Kracht M."/>
            <person name="Crusemann M."/>
            <person name="Hentschel U."/>
            <person name="Abe I."/>
            <person name="Matsunaga S."/>
            <person name="Kalinowski J."/>
            <person name="Takeyama H."/>
            <person name="Piel J."/>
        </authorList>
    </citation>
    <scope>NUCLEOTIDE SEQUENCE [LARGE SCALE GENOMIC DNA]</scope>
    <source>
        <strain evidence="16">TSY1</strain>
    </source>
</reference>
<evidence type="ECO:0000313" key="15">
    <source>
        <dbReference type="EMBL" id="ETW93581.1"/>
    </source>
</evidence>
<dbReference type="InterPro" id="IPR036291">
    <property type="entry name" value="NAD(P)-bd_dom_sf"/>
</dbReference>
<dbReference type="GO" id="GO:0046983">
    <property type="term" value="F:protein dimerization activity"/>
    <property type="evidence" value="ECO:0007669"/>
    <property type="project" value="InterPro"/>
</dbReference>
<evidence type="ECO:0000256" key="3">
    <source>
        <dbReference type="ARBA" id="ARBA00005097"/>
    </source>
</evidence>
<dbReference type="InterPro" id="IPR051823">
    <property type="entry name" value="ASADH-related"/>
</dbReference>
<organism evidence="15 16">
    <name type="scientific">Entotheonella factor</name>
    <dbReference type="NCBI Taxonomy" id="1429438"/>
    <lineage>
        <taxon>Bacteria</taxon>
        <taxon>Pseudomonadati</taxon>
        <taxon>Nitrospinota/Tectimicrobiota group</taxon>
        <taxon>Candidatus Tectimicrobiota</taxon>
        <taxon>Candidatus Entotheonellia</taxon>
        <taxon>Candidatus Entotheonellales</taxon>
        <taxon>Candidatus Entotheonellaceae</taxon>
        <taxon>Candidatus Entotheonella</taxon>
    </lineage>
</organism>
<dbReference type="GO" id="GO:0009088">
    <property type="term" value="P:threonine biosynthetic process"/>
    <property type="evidence" value="ECO:0007669"/>
    <property type="project" value="UniProtKB-UniPathway"/>
</dbReference>
<keyword evidence="8" id="KW-0521">NADP</keyword>
<feature type="domain" description="Semialdehyde dehydrogenase NAD-binding" evidence="14">
    <location>
        <begin position="3"/>
        <end position="136"/>
    </location>
</feature>
<dbReference type="SUPFAM" id="SSF51735">
    <property type="entry name" value="NAD(P)-binding Rossmann-fold domains"/>
    <property type="match status" value="1"/>
</dbReference>
<dbReference type="CDD" id="cd18130">
    <property type="entry name" value="ASADH_C_arch_fung_like"/>
    <property type="match status" value="1"/>
</dbReference>
<name>W4L898_ENTF1</name>
<dbReference type="EC" id="1.2.1.11" evidence="5"/>
<evidence type="ECO:0000256" key="11">
    <source>
        <dbReference type="ARBA" id="ARBA00023154"/>
    </source>
</evidence>
<evidence type="ECO:0000256" key="13">
    <source>
        <dbReference type="PIRSR" id="PIRSR000148-1"/>
    </source>
</evidence>
<dbReference type="InterPro" id="IPR000319">
    <property type="entry name" value="Asp-semialdehyde_DH_CS"/>
</dbReference>
<keyword evidence="10" id="KW-0560">Oxidoreductase</keyword>
<dbReference type="NCBIfam" id="TIGR00978">
    <property type="entry name" value="asd_EA"/>
    <property type="match status" value="1"/>
</dbReference>
<protein>
    <recommendedName>
        <fullName evidence="5">aspartate-semialdehyde dehydrogenase</fullName>
        <ecNumber evidence="5">1.2.1.11</ecNumber>
    </recommendedName>
</protein>
<evidence type="ECO:0000256" key="4">
    <source>
        <dbReference type="ARBA" id="ARBA00010584"/>
    </source>
</evidence>
<evidence type="ECO:0000256" key="5">
    <source>
        <dbReference type="ARBA" id="ARBA00013120"/>
    </source>
</evidence>
<evidence type="ECO:0000256" key="6">
    <source>
        <dbReference type="ARBA" id="ARBA00022605"/>
    </source>
</evidence>
<dbReference type="HOGENOM" id="CLU_049966_1_0_7"/>
<dbReference type="SMART" id="SM00859">
    <property type="entry name" value="Semialdhyde_dh"/>
    <property type="match status" value="1"/>
</dbReference>
<evidence type="ECO:0000256" key="10">
    <source>
        <dbReference type="ARBA" id="ARBA00023002"/>
    </source>
</evidence>
<dbReference type="Gene3D" id="3.30.360.10">
    <property type="entry name" value="Dihydrodipicolinate Reductase, domain 2"/>
    <property type="match status" value="1"/>
</dbReference>
<sequence>MLKAAIVGATGVVGQQFVLALQHHPWFTIEGLAGSQRSAGQSYGQALRDPSSGALRWYDQTAPDPAVLDLPVELAEDLDASRFDVIFTGIESAPAKALEPLYAKQCPVLSTASAFRYEDDVPVLIPAVNDDHIALLDAQRQQRGWQGFITPQPNCTTLGAAITLAPIATHFGIDTVVMTSMQAVSGSGRNGGVLSLDIVDNVIPYISGEEEKVKREIGKVLGQRTANGILSADLRMSATCTRVPVIDGHTESMLVITKHKTDVAEVRTALEHFGESFVQLGLPSSPQQFIVVHDDPFRPQPRLDRDTDDGMATVVGRLRADTAFENGLQYVLVSHNTKMGAAKGSVLTAELLVQKGYIGS</sequence>
<comment type="pathway">
    <text evidence="3">Amino-acid biosynthesis; L-threonine biosynthesis; L-threonine from L-aspartate: step 2/5.</text>
</comment>
<dbReference type="InterPro" id="IPR005676">
    <property type="entry name" value="Asp_semi-ald_DH_pep-lack"/>
</dbReference>
<evidence type="ECO:0000256" key="2">
    <source>
        <dbReference type="ARBA" id="ARBA00005021"/>
    </source>
</evidence>
<evidence type="ECO:0000256" key="12">
    <source>
        <dbReference type="ARBA" id="ARBA00023167"/>
    </source>
</evidence>
<dbReference type="InterPro" id="IPR012280">
    <property type="entry name" value="Semialdhyde_DH_dimer_dom"/>
</dbReference>
<evidence type="ECO:0000256" key="1">
    <source>
        <dbReference type="ARBA" id="ARBA00002492"/>
    </source>
</evidence>
<dbReference type="AlphaFoldDB" id="W4L898"/>
<keyword evidence="11" id="KW-0457">Lysine biosynthesis</keyword>
<comment type="similarity">
    <text evidence="4">Belongs to the aspartate-semialdehyde dehydrogenase family.</text>
</comment>
<dbReference type="Pfam" id="PF02774">
    <property type="entry name" value="Semialdhyde_dhC"/>
    <property type="match status" value="1"/>
</dbReference>
<dbReference type="GO" id="GO:0050661">
    <property type="term" value="F:NADP binding"/>
    <property type="evidence" value="ECO:0007669"/>
    <property type="project" value="InterPro"/>
</dbReference>
<dbReference type="Pfam" id="PF01118">
    <property type="entry name" value="Semialdhyde_dh"/>
    <property type="match status" value="1"/>
</dbReference>
<keyword evidence="6" id="KW-0028">Amino-acid biosynthesis</keyword>
<comment type="function">
    <text evidence="1">Catalyzes the NADPH-dependent formation of L-aspartate-semialdehyde (L-ASA) by the reductive dephosphorylation of L-aspartyl-4-phosphate.</text>
</comment>
<keyword evidence="9" id="KW-0220">Diaminopimelate biosynthesis</keyword>
<dbReference type="PIRSF" id="PIRSF000148">
    <property type="entry name" value="ASA_dh"/>
    <property type="match status" value="1"/>
</dbReference>
<dbReference type="PATRIC" id="fig|1429438.4.peg.7242"/>
<dbReference type="UniPathway" id="UPA00051">
    <property type="reaction ID" value="UER00464"/>
</dbReference>
<dbReference type="Gene3D" id="3.40.50.720">
    <property type="entry name" value="NAD(P)-binding Rossmann-like Domain"/>
    <property type="match status" value="1"/>
</dbReference>
<proteinExistence type="inferred from homology"/>
<comment type="caution">
    <text evidence="15">The sequence shown here is derived from an EMBL/GenBank/DDBJ whole genome shotgun (WGS) entry which is preliminary data.</text>
</comment>
<evidence type="ECO:0000256" key="9">
    <source>
        <dbReference type="ARBA" id="ARBA00022915"/>
    </source>
</evidence>
<evidence type="ECO:0000259" key="14">
    <source>
        <dbReference type="SMART" id="SM00859"/>
    </source>
</evidence>
<dbReference type="GO" id="GO:0004073">
    <property type="term" value="F:aspartate-semialdehyde dehydrogenase activity"/>
    <property type="evidence" value="ECO:0007669"/>
    <property type="project" value="UniProtKB-EC"/>
</dbReference>
<comment type="pathway">
    <text evidence="2">Amino-acid biosynthesis; L-methionine biosynthesis via de novo pathway; L-homoserine from L-aspartate: step 2/3.</text>
</comment>
<dbReference type="GO" id="GO:0009089">
    <property type="term" value="P:lysine biosynthetic process via diaminopimelate"/>
    <property type="evidence" value="ECO:0007669"/>
    <property type="project" value="UniProtKB-UniPathway"/>
</dbReference>
<dbReference type="PANTHER" id="PTHR46718:SF1">
    <property type="entry name" value="ASPARTATE-SEMIALDEHYDE DEHYDROGENASE"/>
    <property type="match status" value="1"/>
</dbReference>
<keyword evidence="7" id="KW-0791">Threonine biosynthesis</keyword>
<dbReference type="SUPFAM" id="SSF55347">
    <property type="entry name" value="Glyceraldehyde-3-phosphate dehydrogenase-like, C-terminal domain"/>
    <property type="match status" value="1"/>
</dbReference>
<evidence type="ECO:0000313" key="16">
    <source>
        <dbReference type="Proteomes" id="UP000019141"/>
    </source>
</evidence>
<dbReference type="CDD" id="cd02315">
    <property type="entry name" value="ScASADH_like_N"/>
    <property type="match status" value="1"/>
</dbReference>
<dbReference type="GO" id="GO:0019877">
    <property type="term" value="P:diaminopimelate biosynthetic process"/>
    <property type="evidence" value="ECO:0007669"/>
    <property type="project" value="UniProtKB-KW"/>
</dbReference>
<evidence type="ECO:0000256" key="8">
    <source>
        <dbReference type="ARBA" id="ARBA00022857"/>
    </source>
</evidence>
<dbReference type="GO" id="GO:0009086">
    <property type="term" value="P:methionine biosynthetic process"/>
    <property type="evidence" value="ECO:0007669"/>
    <property type="project" value="UniProtKB-KW"/>
</dbReference>
<gene>
    <name evidence="15" type="ORF">ETSY1_38590</name>
</gene>
<dbReference type="PROSITE" id="PS01103">
    <property type="entry name" value="ASD"/>
    <property type="match status" value="1"/>
</dbReference>
<accession>W4L898</accession>
<feature type="active site" description="Proton acceptor" evidence="13">
    <location>
        <position position="249"/>
    </location>
</feature>
<evidence type="ECO:0000256" key="7">
    <source>
        <dbReference type="ARBA" id="ARBA00022697"/>
    </source>
</evidence>
<keyword evidence="12" id="KW-0486">Methionine biosynthesis</keyword>
<keyword evidence="16" id="KW-1185">Reference proteome</keyword>
<dbReference type="PANTHER" id="PTHR46718">
    <property type="entry name" value="ASPARTATE-SEMIALDEHYDE DEHYDROGENASE"/>
    <property type="match status" value="1"/>
</dbReference>
<feature type="active site" description="Acyl-thioester intermediate" evidence="13">
    <location>
        <position position="155"/>
    </location>
</feature>
<dbReference type="UniPathway" id="UPA00034">
    <property type="reaction ID" value="UER00016"/>
</dbReference>